<reference evidence="2" key="1">
    <citation type="journal article" date="2023" name="Mol. Biol. Evol.">
        <title>Third-Generation Sequencing Reveals the Adaptive Role of the Epigenome in Three Deep-Sea Polychaetes.</title>
        <authorList>
            <person name="Perez M."/>
            <person name="Aroh O."/>
            <person name="Sun Y."/>
            <person name="Lan Y."/>
            <person name="Juniper S.K."/>
            <person name="Young C.R."/>
            <person name="Angers B."/>
            <person name="Qian P.Y."/>
        </authorList>
    </citation>
    <scope>NUCLEOTIDE SEQUENCE</scope>
    <source>
        <strain evidence="2">P08H-3</strain>
    </source>
</reference>
<organism evidence="2 3">
    <name type="scientific">Paralvinella palmiformis</name>
    <dbReference type="NCBI Taxonomy" id="53620"/>
    <lineage>
        <taxon>Eukaryota</taxon>
        <taxon>Metazoa</taxon>
        <taxon>Spiralia</taxon>
        <taxon>Lophotrochozoa</taxon>
        <taxon>Annelida</taxon>
        <taxon>Polychaeta</taxon>
        <taxon>Sedentaria</taxon>
        <taxon>Canalipalpata</taxon>
        <taxon>Terebellida</taxon>
        <taxon>Terebelliformia</taxon>
        <taxon>Alvinellidae</taxon>
        <taxon>Paralvinella</taxon>
    </lineage>
</organism>
<accession>A0AAD9IQU6</accession>
<gene>
    <name evidence="2" type="ORF">LSH36_3135g00013</name>
</gene>
<proteinExistence type="predicted"/>
<feature type="transmembrane region" description="Helical" evidence="1">
    <location>
        <begin position="295"/>
        <end position="319"/>
    </location>
</feature>
<feature type="transmembrane region" description="Helical" evidence="1">
    <location>
        <begin position="50"/>
        <end position="75"/>
    </location>
</feature>
<sequence>MIDDGTLLVTAFWGLIIAVLVTYVMMLSMQLANAASKTGEEMSSLEFKSILFGTSLVDITSISLIGFALVSSWYVPVDEDRPVYCAHFLWREVPINVTVLFIIVLIVWMRYGFLLKDTTLPIKQKPLEASHFGSSSYIRTIVNGPSWWIIGAVLAGLLLGVLVNETMTTTGNDSYQEAFSICIAESTPPSHLLIILVVLLHVIWWSLAVLTTNMLKRRRHQHMHDAFFSVSRFMEIRQSEPSSEQQLELTESQQESPCQLFVFLAMTSIWLPPVQCLVAMTIFDFSDVTKTAILFLTLVYSCAVVLLSDLFGYYLMWLIAEGVHERRRRTTEICTSSKKNGLSDFRIATEAER</sequence>
<dbReference type="EMBL" id="JAODUP010003227">
    <property type="protein sequence ID" value="KAK2138350.1"/>
    <property type="molecule type" value="Genomic_DNA"/>
</dbReference>
<keyword evidence="1" id="KW-0472">Membrane</keyword>
<feature type="transmembrane region" description="Helical" evidence="1">
    <location>
        <begin position="95"/>
        <end position="115"/>
    </location>
</feature>
<dbReference type="AlphaFoldDB" id="A0AAD9IQU6"/>
<keyword evidence="1" id="KW-1133">Transmembrane helix</keyword>
<keyword evidence="3" id="KW-1185">Reference proteome</keyword>
<protein>
    <submittedName>
        <fullName evidence="2">Uncharacterized protein</fullName>
    </submittedName>
</protein>
<dbReference type="Proteomes" id="UP001208570">
    <property type="component" value="Unassembled WGS sequence"/>
</dbReference>
<name>A0AAD9IQU6_9ANNE</name>
<feature type="transmembrane region" description="Helical" evidence="1">
    <location>
        <begin position="260"/>
        <end position="283"/>
    </location>
</feature>
<feature type="transmembrane region" description="Helical" evidence="1">
    <location>
        <begin position="6"/>
        <end position="29"/>
    </location>
</feature>
<evidence type="ECO:0000256" key="1">
    <source>
        <dbReference type="SAM" id="Phobius"/>
    </source>
</evidence>
<evidence type="ECO:0000313" key="3">
    <source>
        <dbReference type="Proteomes" id="UP001208570"/>
    </source>
</evidence>
<keyword evidence="1" id="KW-0812">Transmembrane</keyword>
<feature type="transmembrane region" description="Helical" evidence="1">
    <location>
        <begin position="146"/>
        <end position="163"/>
    </location>
</feature>
<comment type="caution">
    <text evidence="2">The sequence shown here is derived from an EMBL/GenBank/DDBJ whole genome shotgun (WGS) entry which is preliminary data.</text>
</comment>
<feature type="transmembrane region" description="Helical" evidence="1">
    <location>
        <begin position="193"/>
        <end position="215"/>
    </location>
</feature>
<evidence type="ECO:0000313" key="2">
    <source>
        <dbReference type="EMBL" id="KAK2138350.1"/>
    </source>
</evidence>